<accession>A0A8S3A1E0</accession>
<protein>
    <submittedName>
        <fullName evidence="1">Uncharacterized protein</fullName>
    </submittedName>
</protein>
<comment type="caution">
    <text evidence="1">The sequence shown here is derived from an EMBL/GenBank/DDBJ whole genome shotgun (WGS) entry which is preliminary data.</text>
</comment>
<evidence type="ECO:0000313" key="2">
    <source>
        <dbReference type="Proteomes" id="UP000681722"/>
    </source>
</evidence>
<proteinExistence type="predicted"/>
<evidence type="ECO:0000313" key="1">
    <source>
        <dbReference type="EMBL" id="CAF4687468.1"/>
    </source>
</evidence>
<dbReference type="EMBL" id="CAJOBC010156679">
    <property type="protein sequence ID" value="CAF4687468.1"/>
    <property type="molecule type" value="Genomic_DNA"/>
</dbReference>
<sequence>MGANKAEVDAGDVISCDAVLDNDAVVHGDDDGGEVETIDSCCCDVKCLEADVIVLIEGGGEPAIIAVVGVMVD</sequence>
<gene>
    <name evidence="1" type="ORF">SRO942_LOCUS51189</name>
</gene>
<dbReference type="Proteomes" id="UP000681722">
    <property type="component" value="Unassembled WGS sequence"/>
</dbReference>
<dbReference type="AlphaFoldDB" id="A0A8S3A1E0"/>
<name>A0A8S3A1E0_9BILA</name>
<reference evidence="1" key="1">
    <citation type="submission" date="2021-02" db="EMBL/GenBank/DDBJ databases">
        <authorList>
            <person name="Nowell W R."/>
        </authorList>
    </citation>
    <scope>NUCLEOTIDE SEQUENCE</scope>
</reference>
<organism evidence="1 2">
    <name type="scientific">Didymodactylos carnosus</name>
    <dbReference type="NCBI Taxonomy" id="1234261"/>
    <lineage>
        <taxon>Eukaryota</taxon>
        <taxon>Metazoa</taxon>
        <taxon>Spiralia</taxon>
        <taxon>Gnathifera</taxon>
        <taxon>Rotifera</taxon>
        <taxon>Eurotatoria</taxon>
        <taxon>Bdelloidea</taxon>
        <taxon>Philodinida</taxon>
        <taxon>Philodinidae</taxon>
        <taxon>Didymodactylos</taxon>
    </lineage>
</organism>